<keyword evidence="2" id="KW-0645">Protease</keyword>
<evidence type="ECO:0000313" key="6">
    <source>
        <dbReference type="EMBL" id="KAF4710180.1"/>
    </source>
</evidence>
<protein>
    <recommendedName>
        <fullName evidence="8">Thymus-specific serine protease</fullName>
    </recommendedName>
</protein>
<dbReference type="GO" id="GO:0008239">
    <property type="term" value="F:dipeptidyl-peptidase activity"/>
    <property type="evidence" value="ECO:0007669"/>
    <property type="project" value="TreeGrafter"/>
</dbReference>
<keyword evidence="3" id="KW-0732">Signal</keyword>
<evidence type="ECO:0000256" key="4">
    <source>
        <dbReference type="ARBA" id="ARBA00022801"/>
    </source>
</evidence>
<evidence type="ECO:0000256" key="3">
    <source>
        <dbReference type="ARBA" id="ARBA00022729"/>
    </source>
</evidence>
<keyword evidence="5" id="KW-0325">Glycoprotein</keyword>
<dbReference type="InterPro" id="IPR029058">
    <property type="entry name" value="AB_hydrolase_fold"/>
</dbReference>
<evidence type="ECO:0008006" key="8">
    <source>
        <dbReference type="Google" id="ProtNLM"/>
    </source>
</evidence>
<name>A0A7J6QS35_PEROL</name>
<dbReference type="Proteomes" id="UP000574390">
    <property type="component" value="Unassembled WGS sequence"/>
</dbReference>
<organism evidence="6 7">
    <name type="scientific">Perkinsus olseni</name>
    <name type="common">Perkinsus atlanticus</name>
    <dbReference type="NCBI Taxonomy" id="32597"/>
    <lineage>
        <taxon>Eukaryota</taxon>
        <taxon>Sar</taxon>
        <taxon>Alveolata</taxon>
        <taxon>Perkinsozoa</taxon>
        <taxon>Perkinsea</taxon>
        <taxon>Perkinsida</taxon>
        <taxon>Perkinsidae</taxon>
        <taxon>Perkinsus</taxon>
    </lineage>
</organism>
<dbReference type="SUPFAM" id="SSF53474">
    <property type="entry name" value="alpha/beta-Hydrolases"/>
    <property type="match status" value="1"/>
</dbReference>
<dbReference type="Pfam" id="PF05577">
    <property type="entry name" value="Peptidase_S28"/>
    <property type="match status" value="1"/>
</dbReference>
<keyword evidence="4" id="KW-0378">Hydrolase</keyword>
<dbReference type="PANTHER" id="PTHR11010">
    <property type="entry name" value="PROTEASE S28 PRO-X CARBOXYPEPTIDASE-RELATED"/>
    <property type="match status" value="1"/>
</dbReference>
<dbReference type="Gene3D" id="3.40.50.1820">
    <property type="entry name" value="alpha/beta hydrolase"/>
    <property type="match status" value="1"/>
</dbReference>
<evidence type="ECO:0000256" key="2">
    <source>
        <dbReference type="ARBA" id="ARBA00022670"/>
    </source>
</evidence>
<evidence type="ECO:0000256" key="1">
    <source>
        <dbReference type="ARBA" id="ARBA00011079"/>
    </source>
</evidence>
<evidence type="ECO:0000313" key="7">
    <source>
        <dbReference type="Proteomes" id="UP000574390"/>
    </source>
</evidence>
<dbReference type="GO" id="GO:0070008">
    <property type="term" value="F:serine-type exopeptidase activity"/>
    <property type="evidence" value="ECO:0007669"/>
    <property type="project" value="InterPro"/>
</dbReference>
<dbReference type="InterPro" id="IPR008758">
    <property type="entry name" value="Peptidase_S28"/>
</dbReference>
<comment type="caution">
    <text evidence="6">The sequence shown here is derived from an EMBL/GenBank/DDBJ whole genome shotgun (WGS) entry which is preliminary data.</text>
</comment>
<dbReference type="PANTHER" id="PTHR11010:SF38">
    <property type="entry name" value="LYSOSOMAL PRO-X CARBOXYPEPTIDASE"/>
    <property type="match status" value="1"/>
</dbReference>
<comment type="similarity">
    <text evidence="1">Belongs to the peptidase S28 family.</text>
</comment>
<accession>A0A7J6QS35</accession>
<gene>
    <name evidence="6" type="ORF">FOZ62_031133</name>
</gene>
<proteinExistence type="inferred from homology"/>
<dbReference type="EMBL" id="JABANM010028141">
    <property type="protein sequence ID" value="KAF4710180.1"/>
    <property type="molecule type" value="Genomic_DNA"/>
</dbReference>
<evidence type="ECO:0000256" key="5">
    <source>
        <dbReference type="ARBA" id="ARBA00023180"/>
    </source>
</evidence>
<dbReference type="GO" id="GO:0006508">
    <property type="term" value="P:proteolysis"/>
    <property type="evidence" value="ECO:0007669"/>
    <property type="project" value="UniProtKB-KW"/>
</dbReference>
<sequence>MLSSLVVLLGVAHALPLAWQPTVDNCTEGWIKQNRDHFSFGKDSDPGEFDQRNVLEATGEYHSQPARRRYFTFADFYRPGGPLFFYVGNEGPVEIYVNHTGLMWELGSDLGALLVFAEHRYYGGTLVYPDGTPDCLRYLTIEQALADYSVLIDHLFDEYALPASTATIAFGGSYGGMLASAFRYKYPHIVDGAIAASAPILAIGGVTPEPSKASFNEIITRDAGPVCAK</sequence>
<dbReference type="InterPro" id="IPR042269">
    <property type="entry name" value="Ser_carbopepase_S28_SKS"/>
</dbReference>
<dbReference type="Gene3D" id="1.20.120.980">
    <property type="entry name" value="Serine carboxypeptidase S28, SKS domain"/>
    <property type="match status" value="1"/>
</dbReference>
<feature type="non-terminal residue" evidence="6">
    <location>
        <position position="229"/>
    </location>
</feature>
<dbReference type="AlphaFoldDB" id="A0A7J6QS35"/>
<reference evidence="6 7" key="1">
    <citation type="submission" date="2020-04" db="EMBL/GenBank/DDBJ databases">
        <title>Perkinsus olseni comparative genomics.</title>
        <authorList>
            <person name="Bogema D.R."/>
        </authorList>
    </citation>
    <scope>NUCLEOTIDE SEQUENCE [LARGE SCALE GENOMIC DNA]</scope>
    <source>
        <strain evidence="6">ATCC PRA-205</strain>
    </source>
</reference>